<proteinExistence type="predicted"/>
<gene>
    <name evidence="1" type="ORF">AVEN_167054_1</name>
</gene>
<evidence type="ECO:0000313" key="2">
    <source>
        <dbReference type="Proteomes" id="UP000499080"/>
    </source>
</evidence>
<protein>
    <submittedName>
        <fullName evidence="1">Uncharacterized protein</fullName>
    </submittedName>
</protein>
<dbReference type="AlphaFoldDB" id="A0A4Y2CPT8"/>
<comment type="caution">
    <text evidence="1">The sequence shown here is derived from an EMBL/GenBank/DDBJ whole genome shotgun (WGS) entry which is preliminary data.</text>
</comment>
<accession>A0A4Y2CPT8</accession>
<dbReference type="EMBL" id="BGPR01000224">
    <property type="protein sequence ID" value="GBM06159.1"/>
    <property type="molecule type" value="Genomic_DNA"/>
</dbReference>
<sequence length="159" mass="17709">MGSKVLEMLIDETDYALILIFKRIQVILDGKASLFTNTMEVQEFIDLLQFNALPRRALSDVVTNSATISVVDELIRSIRRIITLGISVELSISKGTAHHIIHKKLGYGKVCALWVNKHLSKNQKTARWELDPQANPGVSALKPSTPFLRSGISVNGHYL</sequence>
<name>A0A4Y2CPT8_ARAVE</name>
<evidence type="ECO:0000313" key="1">
    <source>
        <dbReference type="EMBL" id="GBM06159.1"/>
    </source>
</evidence>
<reference evidence="1 2" key="1">
    <citation type="journal article" date="2019" name="Sci. Rep.">
        <title>Orb-weaving spider Araneus ventricosus genome elucidates the spidroin gene catalogue.</title>
        <authorList>
            <person name="Kono N."/>
            <person name="Nakamura H."/>
            <person name="Ohtoshi R."/>
            <person name="Moran D.A.P."/>
            <person name="Shinohara A."/>
            <person name="Yoshida Y."/>
            <person name="Fujiwara M."/>
            <person name="Mori M."/>
            <person name="Tomita M."/>
            <person name="Arakawa K."/>
        </authorList>
    </citation>
    <scope>NUCLEOTIDE SEQUENCE [LARGE SCALE GENOMIC DNA]</scope>
</reference>
<keyword evidence="2" id="KW-1185">Reference proteome</keyword>
<dbReference type="OrthoDB" id="6154603at2759"/>
<organism evidence="1 2">
    <name type="scientific">Araneus ventricosus</name>
    <name type="common">Orbweaver spider</name>
    <name type="synonym">Epeira ventricosa</name>
    <dbReference type="NCBI Taxonomy" id="182803"/>
    <lineage>
        <taxon>Eukaryota</taxon>
        <taxon>Metazoa</taxon>
        <taxon>Ecdysozoa</taxon>
        <taxon>Arthropoda</taxon>
        <taxon>Chelicerata</taxon>
        <taxon>Arachnida</taxon>
        <taxon>Araneae</taxon>
        <taxon>Araneomorphae</taxon>
        <taxon>Entelegynae</taxon>
        <taxon>Araneoidea</taxon>
        <taxon>Araneidae</taxon>
        <taxon>Araneus</taxon>
    </lineage>
</organism>
<dbReference type="Proteomes" id="UP000499080">
    <property type="component" value="Unassembled WGS sequence"/>
</dbReference>